<dbReference type="PANTHER" id="PTHR11079:SF202">
    <property type="entry name" value="TRNA-SPECIFIC ADENOSINE DEAMINASE"/>
    <property type="match status" value="1"/>
</dbReference>
<gene>
    <name evidence="8 10" type="primary">tadA</name>
    <name evidence="10" type="ORF">ACI43T_03180</name>
</gene>
<dbReference type="Pfam" id="PF00383">
    <property type="entry name" value="dCMP_cyt_deam_1"/>
    <property type="match status" value="1"/>
</dbReference>
<dbReference type="InterPro" id="IPR028883">
    <property type="entry name" value="tRNA_aden_deaminase"/>
</dbReference>
<dbReference type="InterPro" id="IPR016193">
    <property type="entry name" value="Cytidine_deaminase-like"/>
</dbReference>
<evidence type="ECO:0000256" key="7">
    <source>
        <dbReference type="ARBA" id="ARBA00048045"/>
    </source>
</evidence>
<keyword evidence="5 8" id="KW-0378">Hydrolase</keyword>
<dbReference type="InterPro" id="IPR016192">
    <property type="entry name" value="APOBEC/CMP_deaminase_Zn-bd"/>
</dbReference>
<feature type="domain" description="CMP/dCMP-type deaminase" evidence="9">
    <location>
        <begin position="90"/>
        <end position="201"/>
    </location>
</feature>
<feature type="active site" description="Proton donor" evidence="8">
    <location>
        <position position="143"/>
    </location>
</feature>
<reference evidence="10 11" key="1">
    <citation type="submission" date="2024-11" db="EMBL/GenBank/DDBJ databases">
        <authorList>
            <person name="Mikucki A.G."/>
            <person name="Kahler C.M."/>
        </authorList>
    </citation>
    <scope>NUCLEOTIDE SEQUENCE [LARGE SCALE GENOMIC DNA]</scope>
    <source>
        <strain evidence="10 11">EXNM717</strain>
    </source>
</reference>
<comment type="catalytic activity">
    <reaction evidence="7 8">
        <text>adenosine(34) in tRNA + H2O + H(+) = inosine(34) in tRNA + NH4(+)</text>
        <dbReference type="Rhea" id="RHEA:43168"/>
        <dbReference type="Rhea" id="RHEA-COMP:10373"/>
        <dbReference type="Rhea" id="RHEA-COMP:10374"/>
        <dbReference type="ChEBI" id="CHEBI:15377"/>
        <dbReference type="ChEBI" id="CHEBI:15378"/>
        <dbReference type="ChEBI" id="CHEBI:28938"/>
        <dbReference type="ChEBI" id="CHEBI:74411"/>
        <dbReference type="ChEBI" id="CHEBI:82852"/>
        <dbReference type="EC" id="3.5.4.33"/>
    </reaction>
</comment>
<dbReference type="CDD" id="cd01285">
    <property type="entry name" value="nucleoside_deaminase"/>
    <property type="match status" value="1"/>
</dbReference>
<dbReference type="RefSeq" id="WP_308022836.1">
    <property type="nucleotide sequence ID" value="NZ_CAUJQB010000044.1"/>
</dbReference>
<evidence type="ECO:0000313" key="11">
    <source>
        <dbReference type="Proteomes" id="UP001621964"/>
    </source>
</evidence>
<dbReference type="InterPro" id="IPR002125">
    <property type="entry name" value="CMP_dCMP_dom"/>
</dbReference>
<evidence type="ECO:0000313" key="10">
    <source>
        <dbReference type="EMBL" id="MFK7641504.1"/>
    </source>
</evidence>
<dbReference type="PROSITE" id="PS00903">
    <property type="entry name" value="CYT_DCMP_DEAMINASES_1"/>
    <property type="match status" value="1"/>
</dbReference>
<feature type="binding site" evidence="8">
    <location>
        <position position="174"/>
    </location>
    <ligand>
        <name>Zn(2+)</name>
        <dbReference type="ChEBI" id="CHEBI:29105"/>
        <note>catalytic</note>
    </ligand>
</feature>
<comment type="caution">
    <text evidence="10">The sequence shown here is derived from an EMBL/GenBank/DDBJ whole genome shotgun (WGS) entry which is preliminary data.</text>
</comment>
<evidence type="ECO:0000259" key="9">
    <source>
        <dbReference type="PROSITE" id="PS51747"/>
    </source>
</evidence>
<dbReference type="EC" id="3.5.4.33" evidence="8"/>
<evidence type="ECO:0000256" key="4">
    <source>
        <dbReference type="ARBA" id="ARBA00022723"/>
    </source>
</evidence>
<dbReference type="NCBIfam" id="NF008113">
    <property type="entry name" value="PRK10860.1"/>
    <property type="match status" value="1"/>
</dbReference>
<dbReference type="SUPFAM" id="SSF53927">
    <property type="entry name" value="Cytidine deaminase-like"/>
    <property type="match status" value="1"/>
</dbReference>
<keyword evidence="11" id="KW-1185">Reference proteome</keyword>
<dbReference type="HAMAP" id="MF_00972">
    <property type="entry name" value="tRNA_aden_deaminase"/>
    <property type="match status" value="1"/>
</dbReference>
<feature type="binding site" evidence="8">
    <location>
        <position position="141"/>
    </location>
    <ligand>
        <name>Zn(2+)</name>
        <dbReference type="ChEBI" id="CHEBI:29105"/>
        <note>catalytic</note>
    </ligand>
</feature>
<evidence type="ECO:0000256" key="3">
    <source>
        <dbReference type="ARBA" id="ARBA00022694"/>
    </source>
</evidence>
<dbReference type="GO" id="GO:0052717">
    <property type="term" value="F:tRNA-specific adenosine-34 deaminase activity"/>
    <property type="evidence" value="ECO:0007669"/>
    <property type="project" value="UniProtKB-EC"/>
</dbReference>
<evidence type="ECO:0000256" key="2">
    <source>
        <dbReference type="ARBA" id="ARBA00011738"/>
    </source>
</evidence>
<dbReference type="PROSITE" id="PS51747">
    <property type="entry name" value="CYT_DCMP_DEAMINASES_2"/>
    <property type="match status" value="1"/>
</dbReference>
<name>A0ABW8Q1T5_9NEIS</name>
<comment type="function">
    <text evidence="8">Catalyzes the deamination of adenosine to inosine at the wobble position 34 of tRNA(Arg2).</text>
</comment>
<dbReference type="Proteomes" id="UP001621964">
    <property type="component" value="Unassembled WGS sequence"/>
</dbReference>
<dbReference type="Pfam" id="PF04994">
    <property type="entry name" value="TfoX_C"/>
    <property type="match status" value="1"/>
</dbReference>
<protein>
    <recommendedName>
        <fullName evidence="8">tRNA-specific adenosine deaminase</fullName>
        <ecNumber evidence="8">3.5.4.33</ecNumber>
    </recommendedName>
</protein>
<dbReference type="PANTHER" id="PTHR11079">
    <property type="entry name" value="CYTOSINE DEAMINASE FAMILY MEMBER"/>
    <property type="match status" value="1"/>
</dbReference>
<comment type="similarity">
    <text evidence="1">Belongs to the cytidine and deoxycytidylate deaminase family. ADAT2 subfamily.</text>
</comment>
<dbReference type="Gene3D" id="1.10.150.20">
    <property type="entry name" value="5' to 3' exonuclease, C-terminal subdomain"/>
    <property type="match status" value="1"/>
</dbReference>
<accession>A0ABW8Q1T5</accession>
<dbReference type="InterPro" id="IPR007077">
    <property type="entry name" value="TfoX_C"/>
</dbReference>
<organism evidence="10 11">
    <name type="scientific">Neisseria oralis</name>
    <dbReference type="NCBI Taxonomy" id="1107316"/>
    <lineage>
        <taxon>Bacteria</taxon>
        <taxon>Pseudomonadati</taxon>
        <taxon>Pseudomonadota</taxon>
        <taxon>Betaproteobacteria</taxon>
        <taxon>Neisseriales</taxon>
        <taxon>Neisseriaceae</taxon>
        <taxon>Neisseria</taxon>
    </lineage>
</organism>
<evidence type="ECO:0000256" key="8">
    <source>
        <dbReference type="HAMAP-Rule" id="MF_00972"/>
    </source>
</evidence>
<dbReference type="EMBL" id="JBJGEB010000002">
    <property type="protein sequence ID" value="MFK7641504.1"/>
    <property type="molecule type" value="Genomic_DNA"/>
</dbReference>
<comment type="subunit">
    <text evidence="2 8">Homodimer.</text>
</comment>
<comment type="cofactor">
    <cofactor evidence="8">
        <name>Zn(2+)</name>
        <dbReference type="ChEBI" id="CHEBI:29105"/>
    </cofactor>
    <text evidence="8">Binds 1 zinc ion per subunit.</text>
</comment>
<keyword evidence="6 8" id="KW-0862">Zinc</keyword>
<sequence length="241" mass="25790">MLTTPPLTTGVLATLQDLGITTRQDLRQIGAIKTFLLLKAAGRTITRSTLWQLEALSHGIRPQDLSEAEKTALLKQLADHPPVAVFPRPSEMENFMRIALEQAAQSAAAGEIPVGAAVVKNGSVIAAAHNTCIQSRDVSRHAEISALAQAGAALGNYRLDGCDVYVTLEPCAMCASALIQARVARVIFGADEPKTGAAGSIIDLFAAHGINKHTAVTGGILEKECRTLLQQFFREKRRFQP</sequence>
<evidence type="ECO:0000256" key="5">
    <source>
        <dbReference type="ARBA" id="ARBA00022801"/>
    </source>
</evidence>
<proteinExistence type="inferred from homology"/>
<keyword evidence="3 8" id="KW-0819">tRNA processing</keyword>
<keyword evidence="4 8" id="KW-0479">Metal-binding</keyword>
<evidence type="ECO:0000256" key="6">
    <source>
        <dbReference type="ARBA" id="ARBA00022833"/>
    </source>
</evidence>
<feature type="binding site" evidence="8">
    <location>
        <position position="171"/>
    </location>
    <ligand>
        <name>Zn(2+)</name>
        <dbReference type="ChEBI" id="CHEBI:29105"/>
        <note>catalytic</note>
    </ligand>
</feature>
<evidence type="ECO:0000256" key="1">
    <source>
        <dbReference type="ARBA" id="ARBA00010669"/>
    </source>
</evidence>
<dbReference type="Gene3D" id="3.40.140.10">
    <property type="entry name" value="Cytidine Deaminase, domain 2"/>
    <property type="match status" value="1"/>
</dbReference>